<gene>
    <name evidence="2" type="ORF">XENORESO_019976</name>
</gene>
<comment type="caution">
    <text evidence="2">The sequence shown here is derived from an EMBL/GenBank/DDBJ whole genome shotgun (WGS) entry which is preliminary data.</text>
</comment>
<evidence type="ECO:0000313" key="3">
    <source>
        <dbReference type="Proteomes" id="UP001444071"/>
    </source>
</evidence>
<organism evidence="2 3">
    <name type="scientific">Xenotaenia resolanae</name>
    <dbReference type="NCBI Taxonomy" id="208358"/>
    <lineage>
        <taxon>Eukaryota</taxon>
        <taxon>Metazoa</taxon>
        <taxon>Chordata</taxon>
        <taxon>Craniata</taxon>
        <taxon>Vertebrata</taxon>
        <taxon>Euteleostomi</taxon>
        <taxon>Actinopterygii</taxon>
        <taxon>Neopterygii</taxon>
        <taxon>Teleostei</taxon>
        <taxon>Neoteleostei</taxon>
        <taxon>Acanthomorphata</taxon>
        <taxon>Ovalentaria</taxon>
        <taxon>Atherinomorphae</taxon>
        <taxon>Cyprinodontiformes</taxon>
        <taxon>Goodeidae</taxon>
        <taxon>Xenotaenia</taxon>
    </lineage>
</organism>
<evidence type="ECO:0000256" key="1">
    <source>
        <dbReference type="SAM" id="MobiDB-lite"/>
    </source>
</evidence>
<protein>
    <submittedName>
        <fullName evidence="2">Uncharacterized protein</fullName>
    </submittedName>
</protein>
<evidence type="ECO:0000313" key="2">
    <source>
        <dbReference type="EMBL" id="MEQ2268324.1"/>
    </source>
</evidence>
<accession>A0ABV0WFQ8</accession>
<proteinExistence type="predicted"/>
<dbReference type="EMBL" id="JAHRIM010047602">
    <property type="protein sequence ID" value="MEQ2268324.1"/>
    <property type="molecule type" value="Genomic_DNA"/>
</dbReference>
<dbReference type="Proteomes" id="UP001444071">
    <property type="component" value="Unassembled WGS sequence"/>
</dbReference>
<sequence>MGQGMIGNREMLQEAGWRFVTGFASSTDGAGVAVIINVLVEGQPPKISPKKGYGATEPRIAGESDSMNRTDFLGMSPRRDRGGWQDYSCCSSFGDLFYVQDHKGNCARWRKDGLM</sequence>
<keyword evidence="3" id="KW-1185">Reference proteome</keyword>
<name>A0ABV0WFQ8_9TELE</name>
<feature type="region of interest" description="Disordered" evidence="1">
    <location>
        <begin position="47"/>
        <end position="75"/>
    </location>
</feature>
<reference evidence="2 3" key="1">
    <citation type="submission" date="2021-06" db="EMBL/GenBank/DDBJ databases">
        <authorList>
            <person name="Palmer J.M."/>
        </authorList>
    </citation>
    <scope>NUCLEOTIDE SEQUENCE [LARGE SCALE GENOMIC DNA]</scope>
    <source>
        <strain evidence="2 3">XR_2019</strain>
        <tissue evidence="2">Muscle</tissue>
    </source>
</reference>